<name>A0A0G1NY64_9BACT</name>
<organism evidence="2 3">
    <name type="scientific">Candidatus Magasanikbacteria bacterium GW2011_GWA2_46_17</name>
    <dbReference type="NCBI Taxonomy" id="1619042"/>
    <lineage>
        <taxon>Bacteria</taxon>
        <taxon>Candidatus Magasanikiibacteriota</taxon>
    </lineage>
</organism>
<feature type="region of interest" description="Disordered" evidence="1">
    <location>
        <begin position="85"/>
        <end position="110"/>
    </location>
</feature>
<dbReference type="EMBL" id="LCMA01000024">
    <property type="protein sequence ID" value="KKU25604.1"/>
    <property type="molecule type" value="Genomic_DNA"/>
</dbReference>
<dbReference type="Proteomes" id="UP000034175">
    <property type="component" value="Unassembled WGS sequence"/>
</dbReference>
<gene>
    <name evidence="2" type="ORF">UX39_C0024G0004</name>
</gene>
<comment type="caution">
    <text evidence="2">The sequence shown here is derived from an EMBL/GenBank/DDBJ whole genome shotgun (WGS) entry which is preliminary data.</text>
</comment>
<sequence>MPATIRSLVRQLDDHFLPRTFGELCPGDIFHTNGVEDWGLLGIGVTCFKLAKDQSQRGNAVMTWGPHAGRIVRLDLTDEVELEKSGASEGMNEHLKQLRIEKEQKRQRGY</sequence>
<evidence type="ECO:0000313" key="2">
    <source>
        <dbReference type="EMBL" id="KKU25604.1"/>
    </source>
</evidence>
<evidence type="ECO:0000313" key="3">
    <source>
        <dbReference type="Proteomes" id="UP000034175"/>
    </source>
</evidence>
<evidence type="ECO:0000256" key="1">
    <source>
        <dbReference type="SAM" id="MobiDB-lite"/>
    </source>
</evidence>
<dbReference type="AlphaFoldDB" id="A0A0G1NY64"/>
<protein>
    <submittedName>
        <fullName evidence="2">Uncharacterized protein</fullName>
    </submittedName>
</protein>
<accession>A0A0G1NY64</accession>
<proteinExistence type="predicted"/>
<reference evidence="2 3" key="1">
    <citation type="journal article" date="2015" name="Nature">
        <title>rRNA introns, odd ribosomes, and small enigmatic genomes across a large radiation of phyla.</title>
        <authorList>
            <person name="Brown C.T."/>
            <person name="Hug L.A."/>
            <person name="Thomas B.C."/>
            <person name="Sharon I."/>
            <person name="Castelle C.J."/>
            <person name="Singh A."/>
            <person name="Wilkins M.J."/>
            <person name="Williams K.H."/>
            <person name="Banfield J.F."/>
        </authorList>
    </citation>
    <scope>NUCLEOTIDE SEQUENCE [LARGE SCALE GENOMIC DNA]</scope>
</reference>